<feature type="compositionally biased region" description="Basic and acidic residues" evidence="1">
    <location>
        <begin position="43"/>
        <end position="55"/>
    </location>
</feature>
<protein>
    <submittedName>
        <fullName evidence="2">Uncharacterized conserved protein UCP012318</fullName>
    </submittedName>
</protein>
<dbReference type="PANTHER" id="PTHR42782:SF4">
    <property type="entry name" value="DUF455 DOMAIN-CONTAINING PROTEIN"/>
    <property type="match status" value="1"/>
</dbReference>
<dbReference type="SUPFAM" id="SSF47240">
    <property type="entry name" value="Ferritin-like"/>
    <property type="match status" value="1"/>
</dbReference>
<evidence type="ECO:0000313" key="2">
    <source>
        <dbReference type="EMBL" id="CEG01440.1"/>
    </source>
</evidence>
<dbReference type="KEGG" id="ota:OT_ostta08g01660"/>
<feature type="region of interest" description="Disordered" evidence="1">
    <location>
        <begin position="43"/>
        <end position="67"/>
    </location>
</feature>
<evidence type="ECO:0000256" key="1">
    <source>
        <dbReference type="SAM" id="MobiDB-lite"/>
    </source>
</evidence>
<reference evidence="3" key="1">
    <citation type="journal article" date="2006" name="Proc. Natl. Acad. Sci. U.S.A.">
        <title>Genome analysis of the smallest free-living eukaryote Ostreococcus tauri unveils many unique features.</title>
        <authorList>
            <person name="Derelle E."/>
            <person name="Ferraz C."/>
            <person name="Rombauts S."/>
            <person name="Rouze P."/>
            <person name="Worden A.Z."/>
            <person name="Robbens S."/>
            <person name="Partensky F."/>
            <person name="Degroeve S."/>
            <person name="Echeynie S."/>
            <person name="Cooke R."/>
            <person name="Saeys Y."/>
            <person name="Wuyts J."/>
            <person name="Jabbari K."/>
            <person name="Bowler C."/>
            <person name="Panaud O."/>
            <person name="Piegu B."/>
            <person name="Ball S.G."/>
            <person name="Ral J.-P."/>
            <person name="Bouget F.-Y."/>
            <person name="Piganeau G."/>
            <person name="De Baets B."/>
            <person name="Picard A."/>
            <person name="Delseny M."/>
            <person name="Demaille J."/>
            <person name="Van de Peer Y."/>
            <person name="Moreau H."/>
        </authorList>
    </citation>
    <scope>NUCLEOTIDE SEQUENCE [LARGE SCALE GENOMIC DNA]</scope>
    <source>
        <strain evidence="3">OTTH 0595 / CCAP 157/2 / RCC745</strain>
    </source>
</reference>
<proteinExistence type="predicted"/>
<dbReference type="OrthoDB" id="426882at2759"/>
<dbReference type="Pfam" id="PF04305">
    <property type="entry name" value="DUF455"/>
    <property type="match status" value="1"/>
</dbReference>
<dbReference type="InterPro" id="IPR009078">
    <property type="entry name" value="Ferritin-like_SF"/>
</dbReference>
<accession>A0A090MCL6</accession>
<keyword evidence="3" id="KW-1185">Reference proteome</keyword>
<sequence>MARRVVMTAEPREKARLAHEAYEAVLAGEAAVASDGFVGARAEMPRRPARPEKPRLVPPKDVPSPKNSPLGAVAHVMHNVAHIELNAIDLAMDTVARFASLRGALPDQFFIDFAHVADDESRHLLWCLQRLEELGVEYGDMVAHDVLWEGAEATAEDPLARLAVVPCMQEARGLDAGPRLVERLVGHGDNRSASIIRRISDEEVGHVAVGAAWFRTVCEVLRDVDAETSGEDVAAATFRSYIRRLAPDALRGPFNVEDRARAGIDPSWFTDDVASAVPVERHTHAIDVDAARALRDRLSNVVEIEQRAAHH</sequence>
<dbReference type="STRING" id="70448.A0A090MCL6"/>
<dbReference type="FunCoup" id="A0A090MCL6">
    <property type="interactions" value="185"/>
</dbReference>
<dbReference type="PIRSF" id="PIRSF012318">
    <property type="entry name" value="UCP012318"/>
    <property type="match status" value="1"/>
</dbReference>
<organism evidence="2 3">
    <name type="scientific">Ostreococcus tauri</name>
    <name type="common">Marine green alga</name>
    <dbReference type="NCBI Taxonomy" id="70448"/>
    <lineage>
        <taxon>Eukaryota</taxon>
        <taxon>Viridiplantae</taxon>
        <taxon>Chlorophyta</taxon>
        <taxon>Mamiellophyceae</taxon>
        <taxon>Mamiellales</taxon>
        <taxon>Bathycoccaceae</taxon>
        <taxon>Ostreococcus</taxon>
    </lineage>
</organism>
<dbReference type="InterPro" id="IPR011197">
    <property type="entry name" value="UCP012318"/>
</dbReference>
<dbReference type="PANTHER" id="PTHR42782">
    <property type="entry name" value="SI:CH73-314G15.3"/>
    <property type="match status" value="1"/>
</dbReference>
<dbReference type="EMBL" id="CAID01000008">
    <property type="protein sequence ID" value="CEG01440.1"/>
    <property type="molecule type" value="Genomic_DNA"/>
</dbReference>
<dbReference type="AlphaFoldDB" id="A0A090MCL6"/>
<gene>
    <name evidence="2" type="ORF">OT_ostta08g01660</name>
</gene>
<evidence type="ECO:0000313" key="3">
    <source>
        <dbReference type="Proteomes" id="UP000009170"/>
    </source>
</evidence>
<dbReference type="Proteomes" id="UP000009170">
    <property type="component" value="Unassembled WGS sequence"/>
</dbReference>
<dbReference type="InterPro" id="IPR007402">
    <property type="entry name" value="DUF455"/>
</dbReference>
<name>A0A090MCL6_OSTTA</name>
<dbReference type="RefSeq" id="XP_003080736.2">
    <property type="nucleotide sequence ID" value="XM_003080688.2"/>
</dbReference>
<reference evidence="2 3" key="2">
    <citation type="journal article" date="2014" name="BMC Genomics">
        <title>An improved genome of the model marine alga Ostreococcus tauri unfolds by assessing Illumina de novo assemblies.</title>
        <authorList>
            <person name="Blanc-Mathieu R."/>
            <person name="Verhelst B."/>
            <person name="Derelle E."/>
            <person name="Rombauts S."/>
            <person name="Bouget F.Y."/>
            <person name="Carre I."/>
            <person name="Chateau A."/>
            <person name="Eyre-Walker A."/>
            <person name="Grimsley N."/>
            <person name="Moreau H."/>
            <person name="Piegu B."/>
            <person name="Rivals E."/>
            <person name="Schackwitz W."/>
            <person name="Van de Peer Y."/>
            <person name="Piganeau G."/>
        </authorList>
    </citation>
    <scope>NUCLEOTIDE SEQUENCE [LARGE SCALE GENOMIC DNA]</scope>
    <source>
        <strain evidence="3">OTTH 0595 / CCAP 157/2 / RCC745</strain>
    </source>
</reference>
<dbReference type="GeneID" id="9831387"/>
<dbReference type="CDD" id="cd00657">
    <property type="entry name" value="Ferritin_like"/>
    <property type="match status" value="1"/>
</dbReference>
<comment type="caution">
    <text evidence="2">The sequence shown here is derived from an EMBL/GenBank/DDBJ whole genome shotgun (WGS) entry which is preliminary data.</text>
</comment>
<dbReference type="InParanoid" id="A0A090MCL6"/>